<organism evidence="2 3">
    <name type="scientific">Lysobacter soyae</name>
    <dbReference type="NCBI Taxonomy" id="2764185"/>
    <lineage>
        <taxon>Bacteria</taxon>
        <taxon>Pseudomonadati</taxon>
        <taxon>Pseudomonadota</taxon>
        <taxon>Gammaproteobacteria</taxon>
        <taxon>Lysobacterales</taxon>
        <taxon>Lysobacteraceae</taxon>
        <taxon>Lysobacter</taxon>
    </lineage>
</organism>
<keyword evidence="3" id="KW-1185">Reference proteome</keyword>
<evidence type="ECO:0000259" key="1">
    <source>
        <dbReference type="SMART" id="SM00974"/>
    </source>
</evidence>
<sequence length="182" mass="20492">MSRAFLYVLAVAGPEDLLKIGLTHDPLKRWSSFHARWFEEFDIDHSQLVETETRKDAQALETRLHRLLRDHACPMPLTLSIAAGGRTEWFRGANAIAAEAVDMLNSQGFTTHSSARAVIEERMTSELDHLFGLISRGHAQHLDGMLSRDALNRLRNVVDAHRAFGVNVERTVPREMLVTLGL</sequence>
<dbReference type="SMART" id="SM00974">
    <property type="entry name" value="T5orf172"/>
    <property type="match status" value="1"/>
</dbReference>
<reference evidence="2 3" key="1">
    <citation type="submission" date="2021-08" db="EMBL/GenBank/DDBJ databases">
        <title>Lysobacter sp. strain CJ11 Genome sequencing and assembly.</title>
        <authorList>
            <person name="Kim I."/>
        </authorList>
    </citation>
    <scope>NUCLEOTIDE SEQUENCE [LARGE SCALE GENOMIC DNA]</scope>
    <source>
        <strain evidence="2 3">CJ11</strain>
    </source>
</reference>
<proteinExistence type="predicted"/>
<evidence type="ECO:0000313" key="2">
    <source>
        <dbReference type="EMBL" id="QYR53621.1"/>
    </source>
</evidence>
<gene>
    <name evidence="2" type="ORF">H8L67_03755</name>
</gene>
<protein>
    <submittedName>
        <fullName evidence="2">GIY-YIG nuclease family protein</fullName>
    </submittedName>
</protein>
<accession>A0ABX8WS10</accession>
<dbReference type="RefSeq" id="WP_220380428.1">
    <property type="nucleotide sequence ID" value="NZ_CP080544.1"/>
</dbReference>
<dbReference type="Pfam" id="PF10544">
    <property type="entry name" value="T5orf172"/>
    <property type="match status" value="1"/>
</dbReference>
<name>A0ABX8WS10_9GAMM</name>
<dbReference type="InterPro" id="IPR018306">
    <property type="entry name" value="Phage_T5_Orf172_DNA-bd"/>
</dbReference>
<dbReference type="EMBL" id="CP080544">
    <property type="protein sequence ID" value="QYR53621.1"/>
    <property type="molecule type" value="Genomic_DNA"/>
</dbReference>
<evidence type="ECO:0000313" key="3">
    <source>
        <dbReference type="Proteomes" id="UP000824755"/>
    </source>
</evidence>
<dbReference type="Proteomes" id="UP000824755">
    <property type="component" value="Chromosome"/>
</dbReference>
<feature type="domain" description="Bacteriophage T5 Orf172 DNA-binding" evidence="1">
    <location>
        <begin position="12"/>
        <end position="104"/>
    </location>
</feature>